<organism evidence="1 2">
    <name type="scientific">Dentiscutata erythropus</name>
    <dbReference type="NCBI Taxonomy" id="1348616"/>
    <lineage>
        <taxon>Eukaryota</taxon>
        <taxon>Fungi</taxon>
        <taxon>Fungi incertae sedis</taxon>
        <taxon>Mucoromycota</taxon>
        <taxon>Glomeromycotina</taxon>
        <taxon>Glomeromycetes</taxon>
        <taxon>Diversisporales</taxon>
        <taxon>Gigasporaceae</taxon>
        <taxon>Dentiscutata</taxon>
    </lineage>
</organism>
<dbReference type="EMBL" id="CAJVPY010012212">
    <property type="protein sequence ID" value="CAG8732638.1"/>
    <property type="molecule type" value="Genomic_DNA"/>
</dbReference>
<comment type="caution">
    <text evidence="1">The sequence shown here is derived from an EMBL/GenBank/DDBJ whole genome shotgun (WGS) entry which is preliminary data.</text>
</comment>
<gene>
    <name evidence="1" type="ORF">DERYTH_LOCUS15262</name>
</gene>
<evidence type="ECO:0000313" key="2">
    <source>
        <dbReference type="Proteomes" id="UP000789405"/>
    </source>
</evidence>
<dbReference type="AlphaFoldDB" id="A0A9N9IFD5"/>
<feature type="non-terminal residue" evidence="1">
    <location>
        <position position="1"/>
    </location>
</feature>
<proteinExistence type="predicted"/>
<reference evidence="1" key="1">
    <citation type="submission" date="2021-06" db="EMBL/GenBank/DDBJ databases">
        <authorList>
            <person name="Kallberg Y."/>
            <person name="Tangrot J."/>
            <person name="Rosling A."/>
        </authorList>
    </citation>
    <scope>NUCLEOTIDE SEQUENCE</scope>
    <source>
        <strain evidence="1">MA453B</strain>
    </source>
</reference>
<name>A0A9N9IFD5_9GLOM</name>
<sequence length="135" mass="15815">LMNSDLIIDNEPSGIKRSEDTILATYDELMLHIITYEQSDGTSKLLLSEPTSFESPSRELPLSLFEPQIREQIDRYMDAYCSSQYFSKIIYGAEYDGKMRRHCRYRCEFQGQYNGKKKMIAEEQHDTRSKYNGCL</sequence>
<dbReference type="Proteomes" id="UP000789405">
    <property type="component" value="Unassembled WGS sequence"/>
</dbReference>
<accession>A0A9N9IFD5</accession>
<evidence type="ECO:0000313" key="1">
    <source>
        <dbReference type="EMBL" id="CAG8732638.1"/>
    </source>
</evidence>
<keyword evidence="2" id="KW-1185">Reference proteome</keyword>
<protein>
    <submittedName>
        <fullName evidence="1">10818_t:CDS:1</fullName>
    </submittedName>
</protein>